<dbReference type="InterPro" id="IPR040256">
    <property type="entry name" value="At4g02000-like"/>
</dbReference>
<evidence type="ECO:0000313" key="4">
    <source>
        <dbReference type="Proteomes" id="UP000596660"/>
    </source>
</evidence>
<name>A0A803L1E7_CHEQI</name>
<dbReference type="InterPro" id="IPR025558">
    <property type="entry name" value="DUF4283"/>
</dbReference>
<evidence type="ECO:0000313" key="3">
    <source>
        <dbReference type="EnsemblPlants" id="AUR62005685-RA:cds"/>
    </source>
</evidence>
<protein>
    <recommendedName>
        <fullName evidence="2">DUF4283 domain-containing protein</fullName>
    </recommendedName>
</protein>
<reference evidence="3" key="2">
    <citation type="submission" date="2021-03" db="UniProtKB">
        <authorList>
            <consortium name="EnsemblPlants"/>
        </authorList>
    </citation>
    <scope>IDENTIFICATION</scope>
</reference>
<dbReference type="Proteomes" id="UP000596660">
    <property type="component" value="Unplaced"/>
</dbReference>
<dbReference type="Pfam" id="PF14111">
    <property type="entry name" value="DUF4283"/>
    <property type="match status" value="1"/>
</dbReference>
<sequence>MDEELLNDWKKLRLTDEEEVVLGGDYVETVTDDTKKQIQLTLVGKLWAVKPYNLEAMKRTLTNVWRLKEKFAVRVVETNLFVFQFFGIEDKERVMEGRPWFFDEKLLLLQEVQGDEQPSEITFKNTPMWVRLMDVPFNKRLVAVMYDVGEFLGGFMEMDESDPIGWGECMRIKILVDINKPLRRGLFLAMGQKKSRWIDIKMVFQYGPWLRASPKKRSKTEAGEREIERAWVDRLRSTCNATKKASYNDPEVIKLGPVSAARRLIFPSANKKGNVTKEWPAQSREAKVMRVRKGEGEMVVLRTIRLRRGEGDDAVEEERVTVNKKEGQAGEEKEGDMEKKEEISVGEGEVELLMTETIFKAVQEVKVNDLTEGNAEV</sequence>
<feature type="domain" description="DUF4283" evidence="2">
    <location>
        <begin position="36"/>
        <end position="119"/>
    </location>
</feature>
<dbReference type="EnsemblPlants" id="AUR62005685-RA">
    <property type="protein sequence ID" value="AUR62005685-RA:cds"/>
    <property type="gene ID" value="AUR62005685"/>
</dbReference>
<accession>A0A803L1E7</accession>
<dbReference type="PANTHER" id="PTHR31286">
    <property type="entry name" value="GLYCINE-RICH CELL WALL STRUCTURAL PROTEIN 1.8-LIKE"/>
    <property type="match status" value="1"/>
</dbReference>
<organism evidence="3 4">
    <name type="scientific">Chenopodium quinoa</name>
    <name type="common">Quinoa</name>
    <dbReference type="NCBI Taxonomy" id="63459"/>
    <lineage>
        <taxon>Eukaryota</taxon>
        <taxon>Viridiplantae</taxon>
        <taxon>Streptophyta</taxon>
        <taxon>Embryophyta</taxon>
        <taxon>Tracheophyta</taxon>
        <taxon>Spermatophyta</taxon>
        <taxon>Magnoliopsida</taxon>
        <taxon>eudicotyledons</taxon>
        <taxon>Gunneridae</taxon>
        <taxon>Pentapetalae</taxon>
        <taxon>Caryophyllales</taxon>
        <taxon>Chenopodiaceae</taxon>
        <taxon>Chenopodioideae</taxon>
        <taxon>Atripliceae</taxon>
        <taxon>Chenopodium</taxon>
    </lineage>
</organism>
<proteinExistence type="predicted"/>
<evidence type="ECO:0000259" key="2">
    <source>
        <dbReference type="Pfam" id="PF14111"/>
    </source>
</evidence>
<feature type="region of interest" description="Disordered" evidence="1">
    <location>
        <begin position="321"/>
        <end position="344"/>
    </location>
</feature>
<keyword evidence="4" id="KW-1185">Reference proteome</keyword>
<dbReference type="Gramene" id="AUR62005685-RA">
    <property type="protein sequence ID" value="AUR62005685-RA:cds"/>
    <property type="gene ID" value="AUR62005685"/>
</dbReference>
<dbReference type="AlphaFoldDB" id="A0A803L1E7"/>
<dbReference type="OMA" id="ENHAYAN"/>
<evidence type="ECO:0000256" key="1">
    <source>
        <dbReference type="SAM" id="MobiDB-lite"/>
    </source>
</evidence>
<dbReference type="PANTHER" id="PTHR31286:SF167">
    <property type="entry name" value="OS09G0268800 PROTEIN"/>
    <property type="match status" value="1"/>
</dbReference>
<reference evidence="3" key="1">
    <citation type="journal article" date="2017" name="Nature">
        <title>The genome of Chenopodium quinoa.</title>
        <authorList>
            <person name="Jarvis D.E."/>
            <person name="Ho Y.S."/>
            <person name="Lightfoot D.J."/>
            <person name="Schmoeckel S.M."/>
            <person name="Li B."/>
            <person name="Borm T.J.A."/>
            <person name="Ohyanagi H."/>
            <person name="Mineta K."/>
            <person name="Michell C.T."/>
            <person name="Saber N."/>
            <person name="Kharbatia N.M."/>
            <person name="Rupper R.R."/>
            <person name="Sharp A.R."/>
            <person name="Dally N."/>
            <person name="Boughton B.A."/>
            <person name="Woo Y.H."/>
            <person name="Gao G."/>
            <person name="Schijlen E.G.W.M."/>
            <person name="Guo X."/>
            <person name="Momin A.A."/>
            <person name="Negrao S."/>
            <person name="Al-Babili S."/>
            <person name="Gehring C."/>
            <person name="Roessner U."/>
            <person name="Jung C."/>
            <person name="Murphy K."/>
            <person name="Arold S.T."/>
            <person name="Gojobori T."/>
            <person name="van der Linden C.G."/>
            <person name="van Loo E.N."/>
            <person name="Jellen E.N."/>
            <person name="Maughan P.J."/>
            <person name="Tester M."/>
        </authorList>
    </citation>
    <scope>NUCLEOTIDE SEQUENCE [LARGE SCALE GENOMIC DNA]</scope>
    <source>
        <strain evidence="3">cv. PI 614886</strain>
    </source>
</reference>
<feature type="compositionally biased region" description="Basic and acidic residues" evidence="1">
    <location>
        <begin position="321"/>
        <end position="343"/>
    </location>
</feature>